<proteinExistence type="predicted"/>
<dbReference type="EMBL" id="MVFC01000002">
    <property type="protein sequence ID" value="OON82065.1"/>
    <property type="molecule type" value="Genomic_DNA"/>
</dbReference>
<name>A0A1V4ADM2_9ACTN</name>
<dbReference type="RefSeq" id="WP_077964572.1">
    <property type="nucleotide sequence ID" value="NZ_CP045178.1"/>
</dbReference>
<evidence type="ECO:0008006" key="3">
    <source>
        <dbReference type="Google" id="ProtNLM"/>
    </source>
</evidence>
<organism evidence="1 2">
    <name type="scientific">Streptomyces tsukubensis</name>
    <dbReference type="NCBI Taxonomy" id="83656"/>
    <lineage>
        <taxon>Bacteria</taxon>
        <taxon>Bacillati</taxon>
        <taxon>Actinomycetota</taxon>
        <taxon>Actinomycetes</taxon>
        <taxon>Kitasatosporales</taxon>
        <taxon>Streptomycetaceae</taxon>
        <taxon>Streptomyces</taxon>
    </lineage>
</organism>
<gene>
    <name evidence="1" type="ORF">B1H18_03120</name>
</gene>
<reference evidence="1 2" key="1">
    <citation type="submission" date="2017-02" db="EMBL/GenBank/DDBJ databases">
        <title>Draft Genome Sequence of Streptomyces tsukubaensis F601, a Producer of the immunosuppressant tacrolimus FK506.</title>
        <authorList>
            <person name="Zong G."/>
            <person name="Zhong C."/>
            <person name="Fu J."/>
            <person name="Qin R."/>
            <person name="Cao G."/>
        </authorList>
    </citation>
    <scope>NUCLEOTIDE SEQUENCE [LARGE SCALE GENOMIC DNA]</scope>
    <source>
        <strain evidence="1 2">F601</strain>
    </source>
</reference>
<dbReference type="OrthoDB" id="4228236at2"/>
<evidence type="ECO:0000313" key="2">
    <source>
        <dbReference type="Proteomes" id="UP000190539"/>
    </source>
</evidence>
<keyword evidence="2" id="KW-1185">Reference proteome</keyword>
<accession>A0A1V4ADM2</accession>
<dbReference type="AlphaFoldDB" id="A0A1V4ADM2"/>
<protein>
    <recommendedName>
        <fullName evidence="3">EVE domain-containing protein</fullName>
    </recommendedName>
</protein>
<sequence length="312" mass="34828">MVTRVDFNFGDDGSQESVVISSDQLARVVRAALQDKVLLSEQAAPHDLWRDIEAVTRLLEGLEDWRERAIVAVDESGTVDRSALGIAASMGAAKLYDLLERHGRPRNQTRLTQVEVLESQVTGEDGEWDPARVVATMNSYGWETDDKRARALLRALTEQEVLEKIPNRGGRAVYQVVSPRDWLYCLDPERDTIENGPSTPARVARLAREDSGPTEWWLGKPLKRMRDGDRLWIYFGGVEGKIAAMAHVKSSPRPAPIGSQKPYEFDAELDLKATTALSKSPVRLEEMDQRHPQACGEMRAADVKLAEARANL</sequence>
<comment type="caution">
    <text evidence="1">The sequence shown here is derived from an EMBL/GenBank/DDBJ whole genome shotgun (WGS) entry which is preliminary data.</text>
</comment>
<evidence type="ECO:0000313" key="1">
    <source>
        <dbReference type="EMBL" id="OON82065.1"/>
    </source>
</evidence>
<dbReference type="Proteomes" id="UP000190539">
    <property type="component" value="Unassembled WGS sequence"/>
</dbReference>